<sequence>MNKEIKDLTDVFVVSEVMRLCETKGITWEQAERLAEKKRKKMYRKAMEIIIH</sequence>
<dbReference type="EMBL" id="JAHLQF010000006">
    <property type="protein sequence ID" value="MBU5486436.1"/>
    <property type="molecule type" value="Genomic_DNA"/>
</dbReference>
<dbReference type="RefSeq" id="WP_216441038.1">
    <property type="nucleotide sequence ID" value="NZ_JAHLQF010000006.1"/>
</dbReference>
<keyword evidence="2" id="KW-1185">Reference proteome</keyword>
<comment type="caution">
    <text evidence="1">The sequence shown here is derived from an EMBL/GenBank/DDBJ whole genome shotgun (WGS) entry which is preliminary data.</text>
</comment>
<evidence type="ECO:0000313" key="2">
    <source>
        <dbReference type="Proteomes" id="UP000726170"/>
    </source>
</evidence>
<evidence type="ECO:0000313" key="1">
    <source>
        <dbReference type="EMBL" id="MBU5486436.1"/>
    </source>
</evidence>
<reference evidence="1 2" key="1">
    <citation type="submission" date="2021-06" db="EMBL/GenBank/DDBJ databases">
        <authorList>
            <person name="Sun Q."/>
            <person name="Li D."/>
        </authorList>
    </citation>
    <scope>NUCLEOTIDE SEQUENCE [LARGE SCALE GENOMIC DNA]</scope>
    <source>
        <strain evidence="1 2">MSJ-11</strain>
    </source>
</reference>
<organism evidence="1 2">
    <name type="scientific">Clostridium mobile</name>
    <dbReference type="NCBI Taxonomy" id="2841512"/>
    <lineage>
        <taxon>Bacteria</taxon>
        <taxon>Bacillati</taxon>
        <taxon>Bacillota</taxon>
        <taxon>Clostridia</taxon>
        <taxon>Eubacteriales</taxon>
        <taxon>Clostridiaceae</taxon>
        <taxon>Clostridium</taxon>
    </lineage>
</organism>
<protein>
    <submittedName>
        <fullName evidence="1">Uncharacterized protein</fullName>
    </submittedName>
</protein>
<proteinExistence type="predicted"/>
<accession>A0ABS6EMH8</accession>
<gene>
    <name evidence="1" type="ORF">KQI86_19225</name>
</gene>
<name>A0ABS6EMH8_9CLOT</name>
<dbReference type="Proteomes" id="UP000726170">
    <property type="component" value="Unassembled WGS sequence"/>
</dbReference>